<dbReference type="PANTHER" id="PTHR45709:SF3">
    <property type="entry name" value="GUANINE NUCLEOTIDE-BINDING PROTEIN-LIKE 1"/>
    <property type="match status" value="1"/>
</dbReference>
<evidence type="ECO:0000256" key="5">
    <source>
        <dbReference type="ARBA" id="ARBA00039902"/>
    </source>
</evidence>
<dbReference type="Proteomes" id="UP000007875">
    <property type="component" value="Unassembled WGS sequence"/>
</dbReference>
<feature type="compositionally biased region" description="Basic residues" evidence="6">
    <location>
        <begin position="1"/>
        <end position="15"/>
    </location>
</feature>
<evidence type="ECO:0000313" key="9">
    <source>
        <dbReference type="Proteomes" id="UP000007875"/>
    </source>
</evidence>
<evidence type="ECO:0000256" key="1">
    <source>
        <dbReference type="ARBA" id="ARBA00022553"/>
    </source>
</evidence>
<feature type="region of interest" description="Disordered" evidence="6">
    <location>
        <begin position="1"/>
        <end position="58"/>
    </location>
</feature>
<name>H2Z4K8_CIOSA</name>
<dbReference type="AlphaFoldDB" id="H2Z4K8"/>
<reference evidence="8" key="3">
    <citation type="submission" date="2025-09" db="UniProtKB">
        <authorList>
            <consortium name="Ensembl"/>
        </authorList>
    </citation>
    <scope>IDENTIFICATION</scope>
</reference>
<reference evidence="9" key="1">
    <citation type="submission" date="2003-08" db="EMBL/GenBank/DDBJ databases">
        <authorList>
            <person name="Birren B."/>
            <person name="Nusbaum C."/>
            <person name="Abebe A."/>
            <person name="Abouelleil A."/>
            <person name="Adekoya E."/>
            <person name="Ait-zahra M."/>
            <person name="Allen N."/>
            <person name="Allen T."/>
            <person name="An P."/>
            <person name="Anderson M."/>
            <person name="Anderson S."/>
            <person name="Arachchi H."/>
            <person name="Armbruster J."/>
            <person name="Bachantsang P."/>
            <person name="Baldwin J."/>
            <person name="Barry A."/>
            <person name="Bayul T."/>
            <person name="Blitshsteyn B."/>
            <person name="Bloom T."/>
            <person name="Blye J."/>
            <person name="Boguslavskiy L."/>
            <person name="Borowsky M."/>
            <person name="Boukhgalter B."/>
            <person name="Brunache A."/>
            <person name="Butler J."/>
            <person name="Calixte N."/>
            <person name="Calvo S."/>
            <person name="Camarata J."/>
            <person name="Campo K."/>
            <person name="Chang J."/>
            <person name="Cheshatsang Y."/>
            <person name="Citroen M."/>
            <person name="Collymore A."/>
            <person name="Considine T."/>
            <person name="Cook A."/>
            <person name="Cooke P."/>
            <person name="Corum B."/>
            <person name="Cuomo C."/>
            <person name="David R."/>
            <person name="Dawoe T."/>
            <person name="Degray S."/>
            <person name="Dodge S."/>
            <person name="Dooley K."/>
            <person name="Dorje P."/>
            <person name="Dorjee K."/>
            <person name="Dorris L."/>
            <person name="Duffey N."/>
            <person name="Dupes A."/>
            <person name="Elkins T."/>
            <person name="Engels R."/>
            <person name="Erickson J."/>
            <person name="Farina A."/>
            <person name="Faro S."/>
            <person name="Ferreira P."/>
            <person name="Fischer H."/>
            <person name="Fitzgerald M."/>
            <person name="Foley K."/>
            <person name="Gage D."/>
            <person name="Galagan J."/>
            <person name="Gearin G."/>
            <person name="Gnerre S."/>
            <person name="Gnirke A."/>
            <person name="Goyette A."/>
            <person name="Graham J."/>
            <person name="Grandbois E."/>
            <person name="Gyaltsen K."/>
            <person name="Hafez N."/>
            <person name="Hagopian D."/>
            <person name="Hagos B."/>
            <person name="Hall J."/>
            <person name="Hatcher B."/>
            <person name="Heller A."/>
            <person name="Higgins H."/>
            <person name="Honan T."/>
            <person name="Horn A."/>
            <person name="Houde N."/>
            <person name="Hughes L."/>
            <person name="Hulme W."/>
            <person name="Husby E."/>
            <person name="Iliev I."/>
            <person name="Jaffe D."/>
            <person name="Jones C."/>
            <person name="Kamal M."/>
            <person name="Kamat A."/>
            <person name="Kamvysselis M."/>
            <person name="Karlsson E."/>
            <person name="Kells C."/>
            <person name="Kieu A."/>
            <person name="Kisner P."/>
            <person name="Kodira C."/>
            <person name="Kulbokas E."/>
            <person name="Labutti K."/>
            <person name="Lama D."/>
            <person name="Landers T."/>
            <person name="Leger J."/>
            <person name="Levine S."/>
            <person name="Lewis D."/>
            <person name="Lewis T."/>
            <person name="Lindblad-toh K."/>
            <person name="Liu X."/>
            <person name="Lokyitsang T."/>
            <person name="Lokyitsang Y."/>
            <person name="Lucien O."/>
            <person name="Lui A."/>
            <person name="Ma L.J."/>
            <person name="Mabbitt R."/>
            <person name="Macdonald J."/>
            <person name="Maclean C."/>
            <person name="Major J."/>
            <person name="Manning J."/>
            <person name="Marabella R."/>
            <person name="Maru K."/>
            <person name="Matthews C."/>
            <person name="Mauceli E."/>
            <person name="Mccarthy M."/>
            <person name="Mcdonough S."/>
            <person name="Mcghee T."/>
            <person name="Meldrim J."/>
            <person name="Meneus L."/>
            <person name="Mesirov J."/>
            <person name="Mihalev A."/>
            <person name="Mihova T."/>
            <person name="Mikkelsen T."/>
            <person name="Mlenga V."/>
            <person name="Moru K."/>
            <person name="Mozes J."/>
            <person name="Mulrain L."/>
            <person name="Munson G."/>
            <person name="Naylor J."/>
            <person name="Newes C."/>
            <person name="Nguyen C."/>
            <person name="Nguyen N."/>
            <person name="Nguyen T."/>
            <person name="Nicol R."/>
            <person name="Nielsen C."/>
            <person name="Nizzari M."/>
            <person name="Norbu C."/>
            <person name="Norbu N."/>
            <person name="O'donnell P."/>
            <person name="Okoawo O."/>
            <person name="O'leary S."/>
            <person name="Omotosho B."/>
            <person name="O'neill K."/>
            <person name="Osman S."/>
            <person name="Parker S."/>
            <person name="Perrin D."/>
            <person name="Phunkhang P."/>
            <person name="Piqani B."/>
            <person name="Purcell S."/>
            <person name="Rachupka T."/>
            <person name="Ramasamy U."/>
            <person name="Rameau R."/>
            <person name="Ray V."/>
            <person name="Raymond C."/>
            <person name="Retta R."/>
            <person name="Richardson S."/>
            <person name="Rise C."/>
            <person name="Rodriguez J."/>
            <person name="Rogers J."/>
            <person name="Rogov P."/>
            <person name="Rutman M."/>
            <person name="Schupbach R."/>
            <person name="Seaman C."/>
            <person name="Settipalli S."/>
            <person name="Sharpe T."/>
            <person name="Sheridan J."/>
            <person name="Sherpa N."/>
            <person name="Shi J."/>
            <person name="Smirnov S."/>
            <person name="Smith C."/>
            <person name="Sougnez C."/>
            <person name="Spencer B."/>
            <person name="Stalker J."/>
            <person name="Stange-thomann N."/>
            <person name="Stavropoulos S."/>
            <person name="Stetson K."/>
            <person name="Stone C."/>
            <person name="Stone S."/>
            <person name="Stubbs M."/>
            <person name="Talamas J."/>
            <person name="Tchuinga P."/>
            <person name="Tenzing P."/>
            <person name="Tesfaye S."/>
            <person name="Theodore J."/>
            <person name="Thoulutsang Y."/>
            <person name="Topham K."/>
            <person name="Towey S."/>
            <person name="Tsamla T."/>
            <person name="Tsomo N."/>
            <person name="Vallee D."/>
            <person name="Vassiliev H."/>
            <person name="Venkataraman V."/>
            <person name="Vinson J."/>
            <person name="Vo A."/>
            <person name="Wade C."/>
            <person name="Wang S."/>
            <person name="Wangchuk T."/>
            <person name="Wangdi T."/>
            <person name="Whittaker C."/>
            <person name="Wilkinson J."/>
            <person name="Wu Y."/>
            <person name="Wyman D."/>
            <person name="Yadav S."/>
            <person name="Yang S."/>
            <person name="Yang X."/>
            <person name="Yeager S."/>
            <person name="Yee E."/>
            <person name="Young G."/>
            <person name="Zainoun J."/>
            <person name="Zembeck L."/>
            <person name="Zimmer A."/>
            <person name="Zody M."/>
            <person name="Lander E."/>
        </authorList>
    </citation>
    <scope>NUCLEOTIDE SEQUENCE [LARGE SCALE GENOMIC DNA]</scope>
</reference>
<dbReference type="OMA" id="CDFPVRP"/>
<organism evidence="8 9">
    <name type="scientific">Ciona savignyi</name>
    <name type="common">Pacific transparent sea squirt</name>
    <dbReference type="NCBI Taxonomy" id="51511"/>
    <lineage>
        <taxon>Eukaryota</taxon>
        <taxon>Metazoa</taxon>
        <taxon>Chordata</taxon>
        <taxon>Tunicata</taxon>
        <taxon>Ascidiacea</taxon>
        <taxon>Phlebobranchia</taxon>
        <taxon>Cionidae</taxon>
        <taxon>Ciona</taxon>
    </lineage>
</organism>
<feature type="domain" description="CP-type G" evidence="7">
    <location>
        <begin position="162"/>
        <end position="399"/>
    </location>
</feature>
<sequence>WPMPRKKPFSGKQKKQQLQDKRVKKGSSDQVTEERWKKTQNKEPLVHQSSLNPSDKKGVYDPNRYHLNFLREPREEIEKRKLSSQRTPIVFVDEIELETDINDVYKPGSVLDVPVRPEWKYTMSKQQVERKEEVYFNAYLSKIYDEFGKKNLSYFEHNLETWRQAWRVWEMSDIIVMVTDVRHPTLHFSPALYEHVTKKLMKPLILILNKIDLVPASVVSAWTSYFKKLFPELHIVWFTSFPQDVRTVDPSKKVKRRPLKKRVYTTQFGPKQLLRVCASLFGDKYDLTSWALKIEADLQQIGFQSRNSIVSDQACGDSNPRFRKQNLVDETTLEEQATSGLLTIGFVGHPNVGKSSLMNGLIGHKVVSTSVTPGHTKYFQTYFLTKTVKLCDSPGLVFPSLINKQLQILSGIYPIAQVQEPYTAVGFLAARIPLVTMLQLKQVERPMHIGEWTAWEICEAWAEKRNYRTAKAARPDVYRAANSILRMAVDGRLCMFMRPVGYTADKEYWENHKDTMGLLSLQATGHFHGSDQRDLCSSDSFCSSGDDADIKEEEEEFDAETFDAKDTASRGQSSDD</sequence>
<dbReference type="PANTHER" id="PTHR45709">
    <property type="entry name" value="LARGE SUBUNIT GTPASE 1 HOMOLOG-RELATED"/>
    <property type="match status" value="1"/>
</dbReference>
<dbReference type="PRINTS" id="PR00326">
    <property type="entry name" value="GTP1OBG"/>
</dbReference>
<dbReference type="Gene3D" id="3.40.50.300">
    <property type="entry name" value="P-loop containing nucleotide triphosphate hydrolases"/>
    <property type="match status" value="1"/>
</dbReference>
<dbReference type="InParanoid" id="H2Z4K8"/>
<dbReference type="SUPFAM" id="SSF52540">
    <property type="entry name" value="P-loop containing nucleoside triphosphate hydrolases"/>
    <property type="match status" value="1"/>
</dbReference>
<evidence type="ECO:0000256" key="2">
    <source>
        <dbReference type="ARBA" id="ARBA00022741"/>
    </source>
</evidence>
<dbReference type="Pfam" id="PF01926">
    <property type="entry name" value="MMR_HSR1"/>
    <property type="match status" value="1"/>
</dbReference>
<evidence type="ECO:0000256" key="3">
    <source>
        <dbReference type="ARBA" id="ARBA00023134"/>
    </source>
</evidence>
<keyword evidence="1" id="KW-0597">Phosphoprotein</keyword>
<feature type="compositionally biased region" description="Acidic residues" evidence="6">
    <location>
        <begin position="546"/>
        <end position="561"/>
    </location>
</feature>
<evidence type="ECO:0000256" key="6">
    <source>
        <dbReference type="SAM" id="MobiDB-lite"/>
    </source>
</evidence>
<dbReference type="PROSITE" id="PS51721">
    <property type="entry name" value="G_CP"/>
    <property type="match status" value="1"/>
</dbReference>
<dbReference type="InterPro" id="IPR006073">
    <property type="entry name" value="GTP-bd"/>
</dbReference>
<protein>
    <recommendedName>
        <fullName evidence="5">Guanine nucleotide-binding protein-like 1</fullName>
    </recommendedName>
</protein>
<evidence type="ECO:0000313" key="8">
    <source>
        <dbReference type="Ensembl" id="ENSCSAVP00000012520.1"/>
    </source>
</evidence>
<accession>H2Z4K8</accession>
<feature type="compositionally biased region" description="Basic and acidic residues" evidence="6">
    <location>
        <begin position="32"/>
        <end position="45"/>
    </location>
</feature>
<dbReference type="FunCoup" id="H2Z4K8">
    <property type="interactions" value="164"/>
</dbReference>
<dbReference type="InterPro" id="IPR030378">
    <property type="entry name" value="G_CP_dom"/>
</dbReference>
<keyword evidence="9" id="KW-1185">Reference proteome</keyword>
<keyword evidence="2" id="KW-0547">Nucleotide-binding</keyword>
<dbReference type="HOGENOM" id="CLU_013649_1_1_1"/>
<comment type="function">
    <text evidence="4">Possible regulatory or functional link with the histocompatibility cluster.</text>
</comment>
<dbReference type="GO" id="GO:0005525">
    <property type="term" value="F:GTP binding"/>
    <property type="evidence" value="ECO:0007669"/>
    <property type="project" value="UniProtKB-KW"/>
</dbReference>
<evidence type="ECO:0000256" key="4">
    <source>
        <dbReference type="ARBA" id="ARBA00037770"/>
    </source>
</evidence>
<dbReference type="Ensembl" id="ENSCSAVT00000012664.1">
    <property type="protein sequence ID" value="ENSCSAVP00000012520.1"/>
    <property type="gene ID" value="ENSCSAVG00000007354.1"/>
</dbReference>
<dbReference type="InterPro" id="IPR043358">
    <property type="entry name" value="GNL1-like"/>
</dbReference>
<dbReference type="eggNOG" id="KOG1424">
    <property type="taxonomic scope" value="Eukaryota"/>
</dbReference>
<dbReference type="GO" id="GO:0003924">
    <property type="term" value="F:GTPase activity"/>
    <property type="evidence" value="ECO:0007669"/>
    <property type="project" value="InterPro"/>
</dbReference>
<dbReference type="InterPro" id="IPR027417">
    <property type="entry name" value="P-loop_NTPase"/>
</dbReference>
<feature type="region of interest" description="Disordered" evidence="6">
    <location>
        <begin position="541"/>
        <end position="576"/>
    </location>
</feature>
<proteinExistence type="predicted"/>
<evidence type="ECO:0000259" key="7">
    <source>
        <dbReference type="PROSITE" id="PS51721"/>
    </source>
</evidence>
<dbReference type="GeneTree" id="ENSGT00940000158047"/>
<dbReference type="STRING" id="51511.ENSCSAVP00000012520"/>
<keyword evidence="3" id="KW-0342">GTP-binding</keyword>
<reference evidence="8" key="2">
    <citation type="submission" date="2025-08" db="UniProtKB">
        <authorList>
            <consortium name="Ensembl"/>
        </authorList>
    </citation>
    <scope>IDENTIFICATION</scope>
</reference>